<evidence type="ECO:0000313" key="2">
    <source>
        <dbReference type="EMBL" id="MPC51437.1"/>
    </source>
</evidence>
<feature type="region of interest" description="Disordered" evidence="1">
    <location>
        <begin position="58"/>
        <end position="94"/>
    </location>
</feature>
<feature type="region of interest" description="Disordered" evidence="1">
    <location>
        <begin position="1"/>
        <end position="29"/>
    </location>
</feature>
<dbReference type="Proteomes" id="UP000324222">
    <property type="component" value="Unassembled WGS sequence"/>
</dbReference>
<comment type="caution">
    <text evidence="2">The sequence shown here is derived from an EMBL/GenBank/DDBJ whole genome shotgun (WGS) entry which is preliminary data.</text>
</comment>
<gene>
    <name evidence="2" type="ORF">E2C01_045282</name>
</gene>
<reference evidence="2 3" key="1">
    <citation type="submission" date="2019-05" db="EMBL/GenBank/DDBJ databases">
        <title>Another draft genome of Portunus trituberculatus and its Hox gene families provides insights of decapod evolution.</title>
        <authorList>
            <person name="Jeong J.-H."/>
            <person name="Song I."/>
            <person name="Kim S."/>
            <person name="Choi T."/>
            <person name="Kim D."/>
            <person name="Ryu S."/>
            <person name="Kim W."/>
        </authorList>
    </citation>
    <scope>NUCLEOTIDE SEQUENCE [LARGE SCALE GENOMIC DNA]</scope>
    <source>
        <tissue evidence="2">Muscle</tissue>
    </source>
</reference>
<evidence type="ECO:0000313" key="3">
    <source>
        <dbReference type="Proteomes" id="UP000324222"/>
    </source>
</evidence>
<proteinExistence type="predicted"/>
<feature type="region of interest" description="Disordered" evidence="1">
    <location>
        <begin position="122"/>
        <end position="160"/>
    </location>
</feature>
<name>A0A5B7G1L7_PORTR</name>
<evidence type="ECO:0000256" key="1">
    <source>
        <dbReference type="SAM" id="MobiDB-lite"/>
    </source>
</evidence>
<sequence length="160" mass="17443">MNIPPSIFRHPTTPDPSGRVSPSLQRPAGGSVVWRREGQGGVRAVQAPNAMVARSRRLVPPRRNSGRQPRHVQAGGGTLAPLVSPGRPRRCPRVGQVVDRSARLLRYLASIGTLARGPAALLATPARHEPSPTTPRRHHRLLSSRHRLSRQDHTPSHLTS</sequence>
<protein>
    <submittedName>
        <fullName evidence="2">Uncharacterized protein</fullName>
    </submittedName>
</protein>
<dbReference type="AlphaFoldDB" id="A0A5B7G1L7"/>
<accession>A0A5B7G1L7</accession>
<feature type="compositionally biased region" description="Basic and acidic residues" evidence="1">
    <location>
        <begin position="149"/>
        <end position="160"/>
    </location>
</feature>
<feature type="compositionally biased region" description="Basic residues" evidence="1">
    <location>
        <begin position="58"/>
        <end position="70"/>
    </location>
</feature>
<feature type="compositionally biased region" description="Basic residues" evidence="1">
    <location>
        <begin position="135"/>
        <end position="148"/>
    </location>
</feature>
<dbReference type="EMBL" id="VSRR010010175">
    <property type="protein sequence ID" value="MPC51437.1"/>
    <property type="molecule type" value="Genomic_DNA"/>
</dbReference>
<organism evidence="2 3">
    <name type="scientific">Portunus trituberculatus</name>
    <name type="common">Swimming crab</name>
    <name type="synonym">Neptunus trituberculatus</name>
    <dbReference type="NCBI Taxonomy" id="210409"/>
    <lineage>
        <taxon>Eukaryota</taxon>
        <taxon>Metazoa</taxon>
        <taxon>Ecdysozoa</taxon>
        <taxon>Arthropoda</taxon>
        <taxon>Crustacea</taxon>
        <taxon>Multicrustacea</taxon>
        <taxon>Malacostraca</taxon>
        <taxon>Eumalacostraca</taxon>
        <taxon>Eucarida</taxon>
        <taxon>Decapoda</taxon>
        <taxon>Pleocyemata</taxon>
        <taxon>Brachyura</taxon>
        <taxon>Eubrachyura</taxon>
        <taxon>Portunoidea</taxon>
        <taxon>Portunidae</taxon>
        <taxon>Portuninae</taxon>
        <taxon>Portunus</taxon>
    </lineage>
</organism>
<keyword evidence="3" id="KW-1185">Reference proteome</keyword>